<keyword evidence="6" id="KW-0288">FMN</keyword>
<dbReference type="InterPro" id="IPR008254">
    <property type="entry name" value="Flavodoxin/NO_synth"/>
</dbReference>
<keyword evidence="15" id="KW-0756">Sterol biosynthesis</keyword>
<dbReference type="Pfam" id="PF00667">
    <property type="entry name" value="FAD_binding_1"/>
    <property type="match status" value="1"/>
</dbReference>
<dbReference type="GO" id="GO:0005829">
    <property type="term" value="C:cytosol"/>
    <property type="evidence" value="ECO:0007669"/>
    <property type="project" value="TreeGrafter"/>
</dbReference>
<dbReference type="Pfam" id="PF00258">
    <property type="entry name" value="Flavodoxin_1"/>
    <property type="match status" value="1"/>
</dbReference>
<evidence type="ECO:0000256" key="7">
    <source>
        <dbReference type="ARBA" id="ARBA00022692"/>
    </source>
</evidence>
<evidence type="ECO:0000256" key="15">
    <source>
        <dbReference type="ARBA" id="ARBA00023011"/>
    </source>
</evidence>
<name>A0AAE8N738_9PEZI</name>
<evidence type="ECO:0000256" key="4">
    <source>
        <dbReference type="ARBA" id="ARBA00022516"/>
    </source>
</evidence>
<keyword evidence="16" id="KW-0443">Lipid metabolism</keyword>
<feature type="domain" description="Flavodoxin-like" evidence="22">
    <location>
        <begin position="1"/>
        <end position="120"/>
    </location>
</feature>
<dbReference type="SUPFAM" id="SSF52343">
    <property type="entry name" value="Ferredoxin reductase-like, C-terminal NADP-linked domain"/>
    <property type="match status" value="1"/>
</dbReference>
<dbReference type="Gene3D" id="3.40.50.360">
    <property type="match status" value="1"/>
</dbReference>
<evidence type="ECO:0000256" key="20">
    <source>
        <dbReference type="ARBA" id="ARBA00023221"/>
    </source>
</evidence>
<comment type="cofactor">
    <cofactor evidence="1">
        <name>FMN</name>
        <dbReference type="ChEBI" id="CHEBI:58210"/>
    </cofactor>
</comment>
<dbReference type="Gene3D" id="1.20.990.10">
    <property type="entry name" value="NADPH-cytochrome p450 Reductase, Chain A, domain 3"/>
    <property type="match status" value="1"/>
</dbReference>
<dbReference type="EMBL" id="ONZQ02000020">
    <property type="protein sequence ID" value="SPO07402.1"/>
    <property type="molecule type" value="Genomic_DNA"/>
</dbReference>
<keyword evidence="11" id="KW-0521">NADP</keyword>
<evidence type="ECO:0000256" key="17">
    <source>
        <dbReference type="ARBA" id="ARBA00023128"/>
    </source>
</evidence>
<dbReference type="GO" id="GO:0003958">
    <property type="term" value="F:NADPH-hemoprotein reductase activity"/>
    <property type="evidence" value="ECO:0007669"/>
    <property type="project" value="UniProtKB-EC"/>
</dbReference>
<dbReference type="Gene3D" id="2.40.30.10">
    <property type="entry name" value="Translation factors"/>
    <property type="match status" value="1"/>
</dbReference>
<evidence type="ECO:0000256" key="14">
    <source>
        <dbReference type="ARBA" id="ARBA00023002"/>
    </source>
</evidence>
<dbReference type="PROSITE" id="PS50902">
    <property type="entry name" value="FLAVODOXIN_LIKE"/>
    <property type="match status" value="1"/>
</dbReference>
<dbReference type="InterPro" id="IPR039261">
    <property type="entry name" value="FNR_nucleotide-bd"/>
</dbReference>
<evidence type="ECO:0000313" key="24">
    <source>
        <dbReference type="Proteomes" id="UP001187682"/>
    </source>
</evidence>
<evidence type="ECO:0000256" key="8">
    <source>
        <dbReference type="ARBA" id="ARBA00022787"/>
    </source>
</evidence>
<evidence type="ECO:0000256" key="12">
    <source>
        <dbReference type="ARBA" id="ARBA00022955"/>
    </source>
</evidence>
<dbReference type="InterPro" id="IPR017938">
    <property type="entry name" value="Riboflavin_synthase-like_b-brl"/>
</dbReference>
<evidence type="ECO:0000313" key="23">
    <source>
        <dbReference type="EMBL" id="SPO07402.1"/>
    </source>
</evidence>
<keyword evidence="14" id="KW-0560">Oxidoreductase</keyword>
<evidence type="ECO:0000256" key="13">
    <source>
        <dbReference type="ARBA" id="ARBA00022989"/>
    </source>
</evidence>
<accession>A0AAE8N738</accession>
<keyword evidence="13" id="KW-1133">Transmembrane helix</keyword>
<keyword evidence="7" id="KW-0812">Transmembrane</keyword>
<keyword evidence="4" id="KW-0444">Lipid biosynthesis</keyword>
<dbReference type="Proteomes" id="UP001187682">
    <property type="component" value="Unassembled WGS sequence"/>
</dbReference>
<keyword evidence="12" id="KW-0752">Steroid biosynthesis</keyword>
<dbReference type="GO" id="GO:0010181">
    <property type="term" value="F:FMN binding"/>
    <property type="evidence" value="ECO:0007669"/>
    <property type="project" value="InterPro"/>
</dbReference>
<sequence length="431" mass="48324">MAADLEDYDFDDLDSLPENHVMILVLASYGEGEPTDNAEAFYAFITERADDAEALASLSNLNYAAFGLGNSSYEQYNAVVRRIDEALKKMGANSLCPTGEGDDGEGMIEDDFLAWKEIMWSEVAKVMSLEERAVRYEPSYNIKLHPELTTRSPAVYLGELTGNRMKSVSTPYGASNPYVSVVVESDELFRMPDRNCIHMEFDITGSGMSYETGDHVAIWPMNPTIEVDRFLALTDLADKRDQVVSLEPIDGTSRLPFPSPTTYDSIARYYLEICGPVSRQFVSTLVPFSPDEPSRVEMEKLANDAEYFSEIVSKKLLNIAQLLEMVGDGKSWGKNLKEVFGDQFELIMAFSREGPKKVYVQDRLLEHANAVNELLEQSGHFYVCGDAANMAHAVASILHRILVQQRGISESLADNLIKQMRLSNKYQEDTW</sequence>
<evidence type="ECO:0000256" key="6">
    <source>
        <dbReference type="ARBA" id="ARBA00022643"/>
    </source>
</evidence>
<evidence type="ECO:0000256" key="11">
    <source>
        <dbReference type="ARBA" id="ARBA00022857"/>
    </source>
</evidence>
<keyword evidence="8" id="KW-1000">Mitochondrion outer membrane</keyword>
<evidence type="ECO:0000256" key="10">
    <source>
        <dbReference type="ARBA" id="ARBA00022827"/>
    </source>
</evidence>
<dbReference type="PRINTS" id="PR00369">
    <property type="entry name" value="FLAVODOXIN"/>
</dbReference>
<dbReference type="GO" id="GO:0016126">
    <property type="term" value="P:sterol biosynthetic process"/>
    <property type="evidence" value="ECO:0007669"/>
    <property type="project" value="UniProtKB-KW"/>
</dbReference>
<dbReference type="Gene3D" id="3.40.50.80">
    <property type="entry name" value="Nucleotide-binding domain of ferredoxin-NADP reductase (FNR) module"/>
    <property type="match status" value="1"/>
</dbReference>
<dbReference type="InterPro" id="IPR029039">
    <property type="entry name" value="Flavoprotein-like_sf"/>
</dbReference>
<protein>
    <recommendedName>
        <fullName evidence="21">NADPH--hemoprotein reductase</fullName>
        <ecNumber evidence="21">1.6.2.4</ecNumber>
    </recommendedName>
</protein>
<gene>
    <name evidence="23" type="ORF">DNG_10096</name>
</gene>
<dbReference type="EC" id="1.6.2.4" evidence="21"/>
<dbReference type="AlphaFoldDB" id="A0AAE8N738"/>
<dbReference type="InterPro" id="IPR023173">
    <property type="entry name" value="NADPH_Cyt_P450_Rdtase_alpha"/>
</dbReference>
<evidence type="ECO:0000256" key="5">
    <source>
        <dbReference type="ARBA" id="ARBA00022630"/>
    </source>
</evidence>
<evidence type="ECO:0000256" key="21">
    <source>
        <dbReference type="ARBA" id="ARBA00023797"/>
    </source>
</evidence>
<keyword evidence="10" id="KW-0274">FAD</keyword>
<keyword evidence="9" id="KW-0256">Endoplasmic reticulum</keyword>
<keyword evidence="20" id="KW-0753">Steroid metabolism</keyword>
<dbReference type="InterPro" id="IPR001709">
    <property type="entry name" value="Flavoprot_Pyr_Nucl_cyt_Rdtase"/>
</dbReference>
<dbReference type="SUPFAM" id="SSF52218">
    <property type="entry name" value="Flavoproteins"/>
    <property type="match status" value="1"/>
</dbReference>
<dbReference type="InterPro" id="IPR001094">
    <property type="entry name" value="Flavdoxin-like"/>
</dbReference>
<dbReference type="GO" id="GO:0050660">
    <property type="term" value="F:flavin adenine dinucleotide binding"/>
    <property type="evidence" value="ECO:0007669"/>
    <property type="project" value="TreeGrafter"/>
</dbReference>
<evidence type="ECO:0000256" key="9">
    <source>
        <dbReference type="ARBA" id="ARBA00022824"/>
    </source>
</evidence>
<evidence type="ECO:0000259" key="22">
    <source>
        <dbReference type="PROSITE" id="PS50902"/>
    </source>
</evidence>
<evidence type="ECO:0000256" key="19">
    <source>
        <dbReference type="ARBA" id="ARBA00023166"/>
    </source>
</evidence>
<evidence type="ECO:0000256" key="16">
    <source>
        <dbReference type="ARBA" id="ARBA00023098"/>
    </source>
</evidence>
<comment type="cofactor">
    <cofactor evidence="2">
        <name>FAD</name>
        <dbReference type="ChEBI" id="CHEBI:57692"/>
    </cofactor>
</comment>
<keyword evidence="3" id="KW-1003">Cell membrane</keyword>
<dbReference type="PANTHER" id="PTHR19384:SF17">
    <property type="entry name" value="NADPH--CYTOCHROME P450 REDUCTASE"/>
    <property type="match status" value="1"/>
</dbReference>
<keyword evidence="5" id="KW-0285">Flavoprotein</keyword>
<dbReference type="InterPro" id="IPR003097">
    <property type="entry name" value="CysJ-like_FAD-binding"/>
</dbReference>
<organism evidence="23 24">
    <name type="scientific">Cephalotrichum gorgonifer</name>
    <dbReference type="NCBI Taxonomy" id="2041049"/>
    <lineage>
        <taxon>Eukaryota</taxon>
        <taxon>Fungi</taxon>
        <taxon>Dikarya</taxon>
        <taxon>Ascomycota</taxon>
        <taxon>Pezizomycotina</taxon>
        <taxon>Sordariomycetes</taxon>
        <taxon>Hypocreomycetidae</taxon>
        <taxon>Microascales</taxon>
        <taxon>Microascaceae</taxon>
        <taxon>Cephalotrichum</taxon>
    </lineage>
</organism>
<reference evidence="23" key="1">
    <citation type="submission" date="2018-03" db="EMBL/GenBank/DDBJ databases">
        <authorList>
            <person name="Guldener U."/>
        </authorList>
    </citation>
    <scope>NUCLEOTIDE SEQUENCE</scope>
</reference>
<keyword evidence="24" id="KW-1185">Reference proteome</keyword>
<dbReference type="PRINTS" id="PR00371">
    <property type="entry name" value="FPNCR"/>
</dbReference>
<evidence type="ECO:0000256" key="18">
    <source>
        <dbReference type="ARBA" id="ARBA00023136"/>
    </source>
</evidence>
<evidence type="ECO:0000256" key="3">
    <source>
        <dbReference type="ARBA" id="ARBA00022475"/>
    </source>
</evidence>
<dbReference type="FunFam" id="2.40.30.10:FF:000100">
    <property type="entry name" value="NADPH--cytochrome P450 reductase"/>
    <property type="match status" value="1"/>
</dbReference>
<keyword evidence="17" id="KW-0496">Mitochondrion</keyword>
<evidence type="ECO:0000256" key="1">
    <source>
        <dbReference type="ARBA" id="ARBA00001917"/>
    </source>
</evidence>
<keyword evidence="19" id="KW-1207">Sterol metabolism</keyword>
<comment type="caution">
    <text evidence="23">The sequence shown here is derived from an EMBL/GenBank/DDBJ whole genome shotgun (WGS) entry which is preliminary data.</text>
</comment>
<keyword evidence="18" id="KW-0472">Membrane</keyword>
<evidence type="ECO:0000256" key="2">
    <source>
        <dbReference type="ARBA" id="ARBA00001974"/>
    </source>
</evidence>
<dbReference type="SUPFAM" id="SSF63380">
    <property type="entry name" value="Riboflavin synthase domain-like"/>
    <property type="match status" value="1"/>
</dbReference>
<proteinExistence type="predicted"/>
<dbReference type="PANTHER" id="PTHR19384">
    <property type="entry name" value="NITRIC OXIDE SYNTHASE-RELATED"/>
    <property type="match status" value="1"/>
</dbReference>